<dbReference type="Gene3D" id="1.10.10.2670">
    <property type="entry name" value="E3 ubiquitin-protein ligase"/>
    <property type="match status" value="1"/>
</dbReference>
<comment type="function">
    <text evidence="9">Ubiquitin ligase protein which is a component of the N-end rule pathway. Recognizes and binds to proteins bearing specific N-terminal residues that are destabilizing according to the N-end rule, leading to their ubiquitination and subsequent degradation.</text>
</comment>
<keyword evidence="4 9" id="KW-0863">Zinc-finger</keyword>
<dbReference type="GO" id="GO:0071596">
    <property type="term" value="P:ubiquitin-dependent protein catabolic process via the N-end rule pathway"/>
    <property type="evidence" value="ECO:0007669"/>
    <property type="project" value="UniProtKB-UniRule"/>
</dbReference>
<dbReference type="PROSITE" id="PS51157">
    <property type="entry name" value="ZF_UBR"/>
    <property type="match status" value="1"/>
</dbReference>
<dbReference type="GO" id="GO:0008270">
    <property type="term" value="F:zinc ion binding"/>
    <property type="evidence" value="ECO:0007669"/>
    <property type="project" value="UniProtKB-UniRule"/>
</dbReference>
<keyword evidence="2 9" id="KW-0808">Transferase</keyword>
<dbReference type="GO" id="GO:0061630">
    <property type="term" value="F:ubiquitin protein ligase activity"/>
    <property type="evidence" value="ECO:0007669"/>
    <property type="project" value="UniProtKB-UniRule"/>
</dbReference>
<dbReference type="CDD" id="cd16482">
    <property type="entry name" value="RING-H2_UBR1-like"/>
    <property type="match status" value="1"/>
</dbReference>
<evidence type="ECO:0000256" key="10">
    <source>
        <dbReference type="SAM" id="MobiDB-lite"/>
    </source>
</evidence>
<feature type="compositionally biased region" description="Acidic residues" evidence="10">
    <location>
        <begin position="459"/>
        <end position="468"/>
    </location>
</feature>
<keyword evidence="3 9" id="KW-0479">Metal-binding</keyword>
<dbReference type="CDD" id="cd19673">
    <property type="entry name" value="UBR-box_UBR3"/>
    <property type="match status" value="1"/>
</dbReference>
<feature type="domain" description="UBR-type" evidence="11">
    <location>
        <begin position="85"/>
        <end position="157"/>
    </location>
</feature>
<evidence type="ECO:0000256" key="5">
    <source>
        <dbReference type="ARBA" id="ARBA00022786"/>
    </source>
</evidence>
<dbReference type="InterPro" id="IPR039164">
    <property type="entry name" value="UBR1-like"/>
</dbReference>
<dbReference type="EMBL" id="ML975164">
    <property type="protein sequence ID" value="KAF1810909.1"/>
    <property type="molecule type" value="Genomic_DNA"/>
</dbReference>
<dbReference type="PANTHER" id="PTHR21497:SF24">
    <property type="entry name" value="E3 UBIQUITIN-PROTEIN LIGASE UBR1"/>
    <property type="match status" value="1"/>
</dbReference>
<gene>
    <name evidence="12 14" type="ORF">P152DRAFT_483611</name>
</gene>
<dbReference type="InterPro" id="IPR042065">
    <property type="entry name" value="E3_ELL-like"/>
</dbReference>
<reference evidence="14" key="2">
    <citation type="submission" date="2020-04" db="EMBL/GenBank/DDBJ databases">
        <authorList>
            <consortium name="NCBI Genome Project"/>
        </authorList>
    </citation>
    <scope>NUCLEOTIDE SEQUENCE</scope>
    <source>
        <strain evidence="14">CBS 781.70</strain>
    </source>
</reference>
<dbReference type="Pfam" id="PF02207">
    <property type="entry name" value="zf-UBR"/>
    <property type="match status" value="1"/>
</dbReference>
<proteinExistence type="inferred from homology"/>
<evidence type="ECO:0000256" key="1">
    <source>
        <dbReference type="ARBA" id="ARBA00000900"/>
    </source>
</evidence>
<dbReference type="InterPro" id="IPR036390">
    <property type="entry name" value="WH_DNA-bd_sf"/>
</dbReference>
<dbReference type="GO" id="GO:0016567">
    <property type="term" value="P:protein ubiquitination"/>
    <property type="evidence" value="ECO:0007669"/>
    <property type="project" value="UniProtKB-UniRule"/>
</dbReference>
<dbReference type="InterPro" id="IPR003126">
    <property type="entry name" value="Znf_UBR"/>
</dbReference>
<comment type="similarity">
    <text evidence="7 9">Belongs to the E3 ubiquitin-protein ligase UBR1-like family.</text>
</comment>
<comment type="catalytic activity">
    <reaction evidence="1 9">
        <text>S-ubiquitinyl-[E2 ubiquitin-conjugating enzyme]-L-cysteine + [acceptor protein]-L-lysine = [E2 ubiquitin-conjugating enzyme]-L-cysteine + N(6)-ubiquitinyl-[acceptor protein]-L-lysine.</text>
        <dbReference type="EC" id="2.3.2.27"/>
    </reaction>
</comment>
<dbReference type="PANTHER" id="PTHR21497">
    <property type="entry name" value="UBIQUITIN LIGASE E3 ALPHA-RELATED"/>
    <property type="match status" value="1"/>
</dbReference>
<evidence type="ECO:0000256" key="6">
    <source>
        <dbReference type="ARBA" id="ARBA00022833"/>
    </source>
</evidence>
<dbReference type="SMART" id="SM00396">
    <property type="entry name" value="ZnF_UBR1"/>
    <property type="match status" value="1"/>
</dbReference>
<evidence type="ECO:0000256" key="8">
    <source>
        <dbReference type="PROSITE-ProRule" id="PRU00508"/>
    </source>
</evidence>
<evidence type="ECO:0000256" key="9">
    <source>
        <dbReference type="RuleBase" id="RU366018"/>
    </source>
</evidence>
<feature type="compositionally biased region" description="Basic and acidic residues" evidence="10">
    <location>
        <begin position="442"/>
        <end position="458"/>
    </location>
</feature>
<dbReference type="OrthoDB" id="26387at2759"/>
<evidence type="ECO:0000256" key="3">
    <source>
        <dbReference type="ARBA" id="ARBA00022723"/>
    </source>
</evidence>
<dbReference type="FunFam" id="2.10.110.30:FF:000001">
    <property type="entry name" value="E3 ubiquitin-protein ligase UBR2 isoform 1"/>
    <property type="match status" value="1"/>
</dbReference>
<accession>A0A6G1FZC3</accession>
<protein>
    <recommendedName>
        <fullName evidence="9">E3 ubiquitin-protein ligase</fullName>
        <ecNumber evidence="9">2.3.2.27</ecNumber>
    </recommendedName>
</protein>
<dbReference type="Gene3D" id="2.10.110.30">
    <property type="match status" value="1"/>
</dbReference>
<dbReference type="Proteomes" id="UP000504638">
    <property type="component" value="Unplaced"/>
</dbReference>
<dbReference type="UniPathway" id="UPA00143"/>
<dbReference type="GO" id="GO:0000151">
    <property type="term" value="C:ubiquitin ligase complex"/>
    <property type="evidence" value="ECO:0007669"/>
    <property type="project" value="TreeGrafter"/>
</dbReference>
<dbReference type="GO" id="GO:0005737">
    <property type="term" value="C:cytoplasm"/>
    <property type="evidence" value="ECO:0007669"/>
    <property type="project" value="TreeGrafter"/>
</dbReference>
<evidence type="ECO:0000256" key="2">
    <source>
        <dbReference type="ARBA" id="ARBA00022679"/>
    </source>
</evidence>
<dbReference type="RefSeq" id="XP_033532540.1">
    <property type="nucleotide sequence ID" value="XM_033681956.1"/>
</dbReference>
<comment type="pathway">
    <text evidence="9">Protein modification; protein ubiquitination.</text>
</comment>
<dbReference type="Pfam" id="PF22960">
    <property type="entry name" value="WHD_UBR1"/>
    <property type="match status" value="1"/>
</dbReference>
<evidence type="ECO:0000259" key="11">
    <source>
        <dbReference type="PROSITE" id="PS51157"/>
    </source>
</evidence>
<dbReference type="SUPFAM" id="SSF46785">
    <property type="entry name" value="Winged helix' DNA-binding domain"/>
    <property type="match status" value="1"/>
</dbReference>
<evidence type="ECO:0000313" key="13">
    <source>
        <dbReference type="Proteomes" id="UP000504638"/>
    </source>
</evidence>
<dbReference type="InterPro" id="IPR044046">
    <property type="entry name" value="E3_ligase_UBR-like_C"/>
</dbReference>
<evidence type="ECO:0000313" key="14">
    <source>
        <dbReference type="RefSeq" id="XP_033532540.1"/>
    </source>
</evidence>
<dbReference type="InterPro" id="IPR055194">
    <property type="entry name" value="UBR1-like_WH"/>
</dbReference>
<reference evidence="12 14" key="1">
    <citation type="submission" date="2020-01" db="EMBL/GenBank/DDBJ databases">
        <authorList>
            <consortium name="DOE Joint Genome Institute"/>
            <person name="Haridas S."/>
            <person name="Albert R."/>
            <person name="Binder M."/>
            <person name="Bloem J."/>
            <person name="Labutti K."/>
            <person name="Salamov A."/>
            <person name="Andreopoulos B."/>
            <person name="Baker S.E."/>
            <person name="Barry K."/>
            <person name="Bills G."/>
            <person name="Bluhm B.H."/>
            <person name="Cannon C."/>
            <person name="Castanera R."/>
            <person name="Culley D.E."/>
            <person name="Daum C."/>
            <person name="Ezra D."/>
            <person name="Gonzalez J.B."/>
            <person name="Henrissat B."/>
            <person name="Kuo A."/>
            <person name="Liang C."/>
            <person name="Lipzen A."/>
            <person name="Lutzoni F."/>
            <person name="Magnuson J."/>
            <person name="Mondo S."/>
            <person name="Nolan M."/>
            <person name="Ohm R."/>
            <person name="Pangilinan J."/>
            <person name="Park H.-J."/>
            <person name="Ramirez L."/>
            <person name="Alfaro M."/>
            <person name="Sun H."/>
            <person name="Tritt A."/>
            <person name="Yoshinaga Y."/>
            <person name="Zwiers L.-H."/>
            <person name="Turgeon B.G."/>
            <person name="Goodwin S.B."/>
            <person name="Spatafora J.W."/>
            <person name="Crous P.W."/>
            <person name="Grigoriev I.V."/>
        </authorList>
    </citation>
    <scope>NUCLEOTIDE SEQUENCE</scope>
    <source>
        <strain evidence="12 14">CBS 781.70</strain>
    </source>
</reference>
<dbReference type="EC" id="2.3.2.27" evidence="9"/>
<keyword evidence="13" id="KW-1185">Reference proteome</keyword>
<reference evidence="14" key="3">
    <citation type="submission" date="2025-04" db="UniProtKB">
        <authorList>
            <consortium name="RefSeq"/>
        </authorList>
    </citation>
    <scope>IDENTIFICATION</scope>
    <source>
        <strain evidence="14">CBS 781.70</strain>
    </source>
</reference>
<evidence type="ECO:0000256" key="4">
    <source>
        <dbReference type="ARBA" id="ARBA00022771"/>
    </source>
</evidence>
<name>A0A6G1FZC3_9PEZI</name>
<dbReference type="Pfam" id="PF02617">
    <property type="entry name" value="ClpS"/>
    <property type="match status" value="1"/>
</dbReference>
<dbReference type="InterPro" id="IPR003769">
    <property type="entry name" value="ClpS_core"/>
</dbReference>
<evidence type="ECO:0000256" key="7">
    <source>
        <dbReference type="ARBA" id="ARBA00046341"/>
    </source>
</evidence>
<keyword evidence="5 9" id="KW-0833">Ubl conjugation pathway</keyword>
<evidence type="ECO:0000313" key="12">
    <source>
        <dbReference type="EMBL" id="KAF1810909.1"/>
    </source>
</evidence>
<feature type="region of interest" description="Disordered" evidence="10">
    <location>
        <begin position="441"/>
        <end position="525"/>
    </location>
</feature>
<sequence length="2143" mass="242617">MSSSDAENRLYRSLGQLPAAHDNRYCESATQQLLEILFRSLAGDDPNYLGYFFPPTSNPAALKWSLRAAQGAVEGAEYTEAARGTACGHIFKAGEASYRCKTCTNDDTCVLCAKCFEASDHEGHIVYVSISPGNSGCCDCGDDEAWIHAPLCNIHSPLPNSAPGAKAAGKAKESSDLPPSVVEGIRRTIAIAFDYLCDVFSCSPEQLRLPKTLETVQTDEVQSRLSSRWFPDVPGWSPSYEACNEFALVLWNDEKHTVEDVKEQVARACKVSKKISYEKALEIDDVGRSVIIHSYELKDLLRMASIIEEIKLTVTVRSARDTFREQMCEFIIKWICDIAGCSAGNDAHILRNTICEELLKPWRTGSKAHHAYIGKDGIDDHASEDNLEEELRGGYASRARIVRMAQQLTRTGQGHVIQIAGGAQIILGEAHGLLEELEAENEDRMDVDQADTGERESDIDVDTSDGLEDPSRTVGPVDSVVHPARRGSALPSMTPNPRRGRTSSVPMPLDVPKTPRPVHASGGKPMPPSYWLEKPAGYGRQPEVPIEEDLWQRVRLDYLILYDLRMWKNCRIDVRDVFISTVVTLPYFKRLMGLRFAGLYTLLAQLYLIADREPDHSIINLSLQMLTTPSITAEIVDRGNFLSNLMAILYTFITTRQVGYPSDVDPNAILSLEQGTVTNRRIYHFFMDMKYMMNSSLVQSLIRDNPQYLLQFLDLVKLHQGIVPNVRALGEHVEFEPETWISASIITREMNRLCRQFAESFCWRPGGDKGPIRRAIRETAKVVIINSIGAERARFVQSEITSPVRFDVFPLSEFHLQYDSDNPVGFRVVQYDVGKEPMSFHHALHYTFSWLVDRAKCMDNEEFRAWIDFTAQDLRAAPSPPNANIPDFVPHDYLLAMFDFPLRVCAWLAQMKANMWVRNGVTLRHQMQTYRGHTQRDLAYLRDIFLLQLALVVCDPQMFLATMVDRFDLRDWAMGNFGTIKPDRDELQMLEMAEEFVHLLIVLLIERTFLLPIENPKESHVMGMRRDIAHILLFRPLSHSDITQRMSEKVQDSDELADLLDQMTQYKAPEGVSDVGTFELKKEFIAKIDPYIPQYTRNQREEAENIYKRYMAEKTGTPVEEVVYEPNLLPLESGIFKNLAHFTKTPIFIQIIFYFLELSLVYKVEMTNISAAKMEVFLQFVLTLILIAVNEDHDGNGFVVPALYAYSEYSDYRPDTKIISALQSILASKRYEACAPKIRLILKRMKEKKPEEYAECLESLGLSSPLLDPSELHQNSGEADKELKKKQALERQAKIMAQFKQQQNSFVQNQTFDWGEEDFSDLDDDFEKVEAEETEEVRKFPTGTCIMCQEETNSDRLYGTFSFISESSILRQTPALDMDWIEEVRDTPISLDRSAESIRPFGVAGKNRRTVEKFDADGNVTITERQELAKGFPSNYTRRGPVATGCGHLMHWTCFEDYFQATHRRHLSQVARLHPERLDLGEFECPLCKALGNAFLPIIWKAQKVTQVGQDSTDLNDWVVNALPQYLARGFREEETTLTKKLDTVSKALQQEDTFIKYGSQEFAGPVSSRLADYSTYTGPIVQQIALPDPTTGQLSHAFHILSPTPSGPLDALRSVPVYPLLELNRAYIRLNTTLRLNNIPSRYALHSMRPTEALPNTDALMRAVGFSISAAEIAQRGVESSPGATLLEKVPEQTLIHLRIVSETVKSYISLGCIRSETSPITSKEYTQTVFRQLQLLFPARPELGNDVPATRGLDTLLGQDPFIFLTECAFGIVPALNIDLRVVMRLCYLAEMVRVILAFMHRTVLPKHHVQFSDSQRWTKQPTRPAEARSFLKFYKIVSKALFPTGPAPSDWDLSSVEGMTPFIYSMMATYMLPFLRKCMILMNVKFATEFPIVDSGADEPELTRLERALNFPSMYEITLDVIGNSENPTHSDEPLYGIVRSWIKHYHEEWADKVIPVAPAPYPKPSPVILAHPAIFELIGLPRIYDTLTVEAFKRNCPTTGRYMTDPVVCLLCGEIFCSQAVCCLSERKPGSRERRGGCNQHQIKCGGTTGMYINIRKGMVILLSTQPEQQGMSMGSWANAPYLDKHGEADPTLRRHHQLFLNQKRYDVLFRQLWLNHGIASAIARKLDSENSNGGWETT</sequence>
<keyword evidence="6 9" id="KW-0862">Zinc</keyword>
<feature type="zinc finger region" description="UBR-type" evidence="8">
    <location>
        <begin position="85"/>
        <end position="157"/>
    </location>
</feature>
<organism evidence="12">
    <name type="scientific">Eremomyces bilateralis CBS 781.70</name>
    <dbReference type="NCBI Taxonomy" id="1392243"/>
    <lineage>
        <taxon>Eukaryota</taxon>
        <taxon>Fungi</taxon>
        <taxon>Dikarya</taxon>
        <taxon>Ascomycota</taxon>
        <taxon>Pezizomycotina</taxon>
        <taxon>Dothideomycetes</taxon>
        <taxon>Dothideomycetes incertae sedis</taxon>
        <taxon>Eremomycetales</taxon>
        <taxon>Eremomycetaceae</taxon>
        <taxon>Eremomyces</taxon>
    </lineage>
</organism>
<dbReference type="Pfam" id="PF18995">
    <property type="entry name" value="PRT6_C"/>
    <property type="match status" value="1"/>
</dbReference>
<dbReference type="GeneID" id="54422526"/>